<protein>
    <submittedName>
        <fullName evidence="7">TetR family transcriptional regulator</fullName>
    </submittedName>
</protein>
<dbReference type="AlphaFoldDB" id="A0A2N3WDT0"/>
<dbReference type="Pfam" id="PF00440">
    <property type="entry name" value="TetR_N"/>
    <property type="match status" value="1"/>
</dbReference>
<keyword evidence="8" id="KW-1185">Reference proteome</keyword>
<evidence type="ECO:0000259" key="6">
    <source>
        <dbReference type="PROSITE" id="PS50977"/>
    </source>
</evidence>
<keyword evidence="4" id="KW-0804">Transcription</keyword>
<dbReference type="PRINTS" id="PR00400">
    <property type="entry name" value="TETREPRESSOR"/>
</dbReference>
<feature type="DNA-binding region" description="H-T-H motif" evidence="5">
    <location>
        <begin position="34"/>
        <end position="53"/>
    </location>
</feature>
<dbReference type="SUPFAM" id="SSF48498">
    <property type="entry name" value="Tetracyclin repressor-like, C-terminal domain"/>
    <property type="match status" value="1"/>
</dbReference>
<evidence type="ECO:0000256" key="2">
    <source>
        <dbReference type="ARBA" id="ARBA00023015"/>
    </source>
</evidence>
<dbReference type="InterPro" id="IPR003012">
    <property type="entry name" value="Tet_transcr_reg_TetR"/>
</dbReference>
<reference evidence="7 8" key="1">
    <citation type="submission" date="2017-12" db="EMBL/GenBank/DDBJ databases">
        <title>Sequencing the genomes of 1000 Actinobacteria strains.</title>
        <authorList>
            <person name="Klenk H.-P."/>
        </authorList>
    </citation>
    <scope>NUCLEOTIDE SEQUENCE [LARGE SCALE GENOMIC DNA]</scope>
    <source>
        <strain evidence="7 8">DSM 45165</strain>
    </source>
</reference>
<dbReference type="PANTHER" id="PTHR30055">
    <property type="entry name" value="HTH-TYPE TRANSCRIPTIONAL REGULATOR RUTR"/>
    <property type="match status" value="1"/>
</dbReference>
<comment type="caution">
    <text evidence="7">The sequence shown here is derived from an EMBL/GenBank/DDBJ whole genome shotgun (WGS) entry which is preliminary data.</text>
</comment>
<dbReference type="Pfam" id="PF02909">
    <property type="entry name" value="TetR_C_1"/>
    <property type="match status" value="1"/>
</dbReference>
<gene>
    <name evidence="7" type="ORF">ATK30_2804</name>
</gene>
<dbReference type="Proteomes" id="UP000233750">
    <property type="component" value="Unassembled WGS sequence"/>
</dbReference>
<evidence type="ECO:0000256" key="1">
    <source>
        <dbReference type="ARBA" id="ARBA00022491"/>
    </source>
</evidence>
<evidence type="ECO:0000313" key="7">
    <source>
        <dbReference type="EMBL" id="PKV92015.1"/>
    </source>
</evidence>
<evidence type="ECO:0000313" key="8">
    <source>
        <dbReference type="Proteomes" id="UP000233750"/>
    </source>
</evidence>
<sequence>MSDRRARPRAGLTRERVVDAALAFADEHGIAALSMRKLGAELGVEAMTLYHYVPSKEALFDALVDRLVSALAGIEPEPGGSGPEWLGRVARAYRQQLLAHPGVLPLAAARPAVSPDSLQMLETALQMLELPPARGLDMVNAVMTFVLGHTLAEAGRTPGTRSDMDSLAHLDEDRFPLLAQALRGGARHEERFEFALRALLAGLFATHSRSGTSE</sequence>
<dbReference type="SUPFAM" id="SSF46689">
    <property type="entry name" value="Homeodomain-like"/>
    <property type="match status" value="1"/>
</dbReference>
<evidence type="ECO:0000256" key="5">
    <source>
        <dbReference type="PROSITE-ProRule" id="PRU00335"/>
    </source>
</evidence>
<dbReference type="GO" id="GO:0046677">
    <property type="term" value="P:response to antibiotic"/>
    <property type="evidence" value="ECO:0007669"/>
    <property type="project" value="InterPro"/>
</dbReference>
<dbReference type="InterPro" id="IPR001647">
    <property type="entry name" value="HTH_TetR"/>
</dbReference>
<dbReference type="InterPro" id="IPR009057">
    <property type="entry name" value="Homeodomain-like_sf"/>
</dbReference>
<keyword evidence="1" id="KW-0678">Repressor</keyword>
<keyword evidence="3 5" id="KW-0238">DNA-binding</keyword>
<dbReference type="InterPro" id="IPR050109">
    <property type="entry name" value="HTH-type_TetR-like_transc_reg"/>
</dbReference>
<name>A0A2N3WDT0_9PSEU</name>
<keyword evidence="2" id="KW-0805">Transcription regulation</keyword>
<evidence type="ECO:0000256" key="3">
    <source>
        <dbReference type="ARBA" id="ARBA00023125"/>
    </source>
</evidence>
<dbReference type="GO" id="GO:0003700">
    <property type="term" value="F:DNA-binding transcription factor activity"/>
    <property type="evidence" value="ECO:0007669"/>
    <property type="project" value="TreeGrafter"/>
</dbReference>
<dbReference type="Gene3D" id="1.10.357.10">
    <property type="entry name" value="Tetracycline Repressor, domain 2"/>
    <property type="match status" value="1"/>
</dbReference>
<dbReference type="InterPro" id="IPR036271">
    <property type="entry name" value="Tet_transcr_reg_TetR-rel_C_sf"/>
</dbReference>
<dbReference type="GO" id="GO:0000976">
    <property type="term" value="F:transcription cis-regulatory region binding"/>
    <property type="evidence" value="ECO:0007669"/>
    <property type="project" value="TreeGrafter"/>
</dbReference>
<dbReference type="EMBL" id="PJMY01000003">
    <property type="protein sequence ID" value="PKV92015.1"/>
    <property type="molecule type" value="Genomic_DNA"/>
</dbReference>
<accession>A0A2N3WDT0</accession>
<organism evidence="7 8">
    <name type="scientific">Amycolatopsis echigonensis</name>
    <dbReference type="NCBI Taxonomy" id="2576905"/>
    <lineage>
        <taxon>Bacteria</taxon>
        <taxon>Bacillati</taxon>
        <taxon>Actinomycetota</taxon>
        <taxon>Actinomycetes</taxon>
        <taxon>Pseudonocardiales</taxon>
        <taxon>Pseudonocardiaceae</taxon>
        <taxon>Amycolatopsis</taxon>
    </lineage>
</organism>
<dbReference type="PROSITE" id="PS50977">
    <property type="entry name" value="HTH_TETR_2"/>
    <property type="match status" value="1"/>
</dbReference>
<dbReference type="InterPro" id="IPR004111">
    <property type="entry name" value="Repressor_TetR_C"/>
</dbReference>
<dbReference type="PANTHER" id="PTHR30055:SF151">
    <property type="entry name" value="TRANSCRIPTIONAL REGULATORY PROTEIN"/>
    <property type="match status" value="1"/>
</dbReference>
<evidence type="ECO:0000256" key="4">
    <source>
        <dbReference type="ARBA" id="ARBA00023163"/>
    </source>
</evidence>
<feature type="domain" description="HTH tetR-type" evidence="6">
    <location>
        <begin position="11"/>
        <end position="71"/>
    </location>
</feature>
<dbReference type="GO" id="GO:0045892">
    <property type="term" value="P:negative regulation of DNA-templated transcription"/>
    <property type="evidence" value="ECO:0007669"/>
    <property type="project" value="InterPro"/>
</dbReference>
<proteinExistence type="predicted"/>